<feature type="region of interest" description="Disordered" evidence="1">
    <location>
        <begin position="206"/>
        <end position="375"/>
    </location>
</feature>
<sequence length="774" mass="85937">MNPHNNGHDPRDNPLYGTPNFPPSNIPNNPPSQQHLTNPHNNGHDPRDNHLYGTPNFPPSNIPNNPPSQQHLMNPHNNGHDPRDDPLYGTPNFPPSNIANNSPSQQHFFAPQPQQHFISQMQPFPLGHVSNSSFSQHRTFGSQSQQHSTPQIQAIIERPIMPQPPLSFTGQSMSQIAPLSSQPYPKPRPQSAPRVQGTMDLEALMDHSPRPQSSFQKSPLNPYGSTSNWMELQESPAQSKVQEPKQNFTPNGSGAQSSFYGPPPKEQSDAQKSHPTARLISDFDMSSNMPWDEPQDDSPLNQHDEQLGQDLSSEKRPSVSSDSSSLPKRQRLSGPDLDNTETTENGNGDNSMQFSELGNVEAMKDHSGDNSSPLSELNNVEAMEDRNGDNSSPLSELINVEAMEDRNGDNSSPLSELNNVEAMEDRNGDNSSPLSELNNVEAMEDRNGDNSSPLSELNNVEAMEDHNGDNSIHLSKLDNAEAMEVGNGHNPASDLRGQLLSRNYFVFYLGRSLITNYSIINAATLRSVCHYINRILPTVTAQDISKAYMNLVDMEKHNPAMDGKSFDYRLRNRFVRLAQYLGFDSTRVADICQKLVVIYNSRPANVEMLEDGLGFQPLITHLYSLRKKVIFMADFKGNNGDAMFKGHLDLLMAETINMVQIPIPCMLARAPVYMRNVSGDHILMTGDVLKTPATVSGSKEDQVLKMVMEDLSCKEDDTVFMGNSAHHIEPLTLRGLLQVDLTGPMGQSQLSSTQGMRYKVDTYTTLKKILADEF</sequence>
<dbReference type="AlphaFoldDB" id="A0A9X0DL97"/>
<feature type="compositionally biased region" description="Pro residues" evidence="1">
    <location>
        <begin position="20"/>
        <end position="30"/>
    </location>
</feature>
<evidence type="ECO:0000256" key="1">
    <source>
        <dbReference type="SAM" id="MobiDB-lite"/>
    </source>
</evidence>
<feature type="compositionally biased region" description="Polar residues" evidence="1">
    <location>
        <begin position="68"/>
        <end position="77"/>
    </location>
</feature>
<organism evidence="2 3">
    <name type="scientific">Sclerotinia nivalis</name>
    <dbReference type="NCBI Taxonomy" id="352851"/>
    <lineage>
        <taxon>Eukaryota</taxon>
        <taxon>Fungi</taxon>
        <taxon>Dikarya</taxon>
        <taxon>Ascomycota</taxon>
        <taxon>Pezizomycotina</taxon>
        <taxon>Leotiomycetes</taxon>
        <taxon>Helotiales</taxon>
        <taxon>Sclerotiniaceae</taxon>
        <taxon>Sclerotinia</taxon>
    </lineage>
</organism>
<protein>
    <submittedName>
        <fullName evidence="2">Uncharacterized protein</fullName>
    </submittedName>
</protein>
<feature type="compositionally biased region" description="Polar residues" evidence="1">
    <location>
        <begin position="32"/>
        <end position="41"/>
    </location>
</feature>
<dbReference type="EMBL" id="JAPEIS010000005">
    <property type="protein sequence ID" value="KAJ8066450.1"/>
    <property type="molecule type" value="Genomic_DNA"/>
</dbReference>
<feature type="compositionally biased region" description="Polar residues" evidence="1">
    <location>
        <begin position="210"/>
        <end position="259"/>
    </location>
</feature>
<evidence type="ECO:0000313" key="2">
    <source>
        <dbReference type="EMBL" id="KAJ8066450.1"/>
    </source>
</evidence>
<keyword evidence="3" id="KW-1185">Reference proteome</keyword>
<dbReference type="Proteomes" id="UP001152300">
    <property type="component" value="Unassembled WGS sequence"/>
</dbReference>
<feature type="compositionally biased region" description="Basic and acidic residues" evidence="1">
    <location>
        <begin position="1"/>
        <end position="12"/>
    </location>
</feature>
<gene>
    <name evidence="2" type="ORF">OCU04_005509</name>
</gene>
<proteinExistence type="predicted"/>
<feature type="compositionally biased region" description="Pro residues" evidence="1">
    <location>
        <begin position="56"/>
        <end position="66"/>
    </location>
</feature>
<feature type="region of interest" description="Disordered" evidence="1">
    <location>
        <begin position="1"/>
        <end position="108"/>
    </location>
</feature>
<feature type="compositionally biased region" description="Basic and acidic residues" evidence="1">
    <location>
        <begin position="302"/>
        <end position="317"/>
    </location>
</feature>
<accession>A0A9X0DL97</accession>
<feature type="compositionally biased region" description="Low complexity" evidence="1">
    <location>
        <begin position="340"/>
        <end position="350"/>
    </location>
</feature>
<reference evidence="2" key="1">
    <citation type="submission" date="2022-11" db="EMBL/GenBank/DDBJ databases">
        <title>Genome Resource of Sclerotinia nivalis Strain SnTB1, a Plant Pathogen Isolated from American Ginseng.</title>
        <authorList>
            <person name="Fan S."/>
        </authorList>
    </citation>
    <scope>NUCLEOTIDE SEQUENCE</scope>
    <source>
        <strain evidence="2">SnTB1</strain>
    </source>
</reference>
<comment type="caution">
    <text evidence="2">The sequence shown here is derived from an EMBL/GenBank/DDBJ whole genome shotgun (WGS) entry which is preliminary data.</text>
</comment>
<evidence type="ECO:0000313" key="3">
    <source>
        <dbReference type="Proteomes" id="UP001152300"/>
    </source>
</evidence>
<name>A0A9X0DL97_9HELO</name>
<dbReference type="OrthoDB" id="3551271at2759"/>